<reference evidence="1" key="2">
    <citation type="journal article" date="2022" name="Res Sq">
        <title>Comparative Genomics Reveals Insights into the Divergent Evolution of Astigmatic Mites and Household Pest Adaptations.</title>
        <authorList>
            <person name="Xiong Q."/>
            <person name="Wan A.T.-Y."/>
            <person name="Liu X.-Y."/>
            <person name="Fung C.S.-H."/>
            <person name="Xiao X."/>
            <person name="Malainual N."/>
            <person name="Hou J."/>
            <person name="Wang L."/>
            <person name="Wang M."/>
            <person name="Yang K."/>
            <person name="Cui Y."/>
            <person name="Leung E."/>
            <person name="Nong W."/>
            <person name="Shin S.-K."/>
            <person name="Au S."/>
            <person name="Jeong K.Y."/>
            <person name="Chew F.T."/>
            <person name="Hui J."/>
            <person name="Leung T.F."/>
            <person name="Tungtrongchitr A."/>
            <person name="Zhong N."/>
            <person name="Liu Z."/>
            <person name="Tsui S."/>
        </authorList>
    </citation>
    <scope>NUCLEOTIDE SEQUENCE</scope>
    <source>
        <strain evidence="1">Derf</strain>
        <tissue evidence="1">Whole organism</tissue>
    </source>
</reference>
<dbReference type="Proteomes" id="UP000790347">
    <property type="component" value="Unassembled WGS sequence"/>
</dbReference>
<sequence length="63" mass="7280">MTINIYFFSRSILINYKLLSIHIHWLLNSITITTGLASITIDGLAIDEYNRREKKLLSLTLNV</sequence>
<evidence type="ECO:0000313" key="2">
    <source>
        <dbReference type="Proteomes" id="UP000790347"/>
    </source>
</evidence>
<keyword evidence="2" id="KW-1185">Reference proteome</keyword>
<comment type="caution">
    <text evidence="1">The sequence shown here is derived from an EMBL/GenBank/DDBJ whole genome shotgun (WGS) entry which is preliminary data.</text>
</comment>
<reference evidence="1" key="1">
    <citation type="submission" date="2013-05" db="EMBL/GenBank/DDBJ databases">
        <authorList>
            <person name="Yim A.K.Y."/>
            <person name="Chan T.F."/>
            <person name="Ji K.M."/>
            <person name="Liu X.Y."/>
            <person name="Zhou J.W."/>
            <person name="Li R.Q."/>
            <person name="Yang K.Y."/>
            <person name="Li J."/>
            <person name="Li M."/>
            <person name="Law P.T.W."/>
            <person name="Wu Y.L."/>
            <person name="Cai Z.L."/>
            <person name="Qin H."/>
            <person name="Bao Y."/>
            <person name="Leung R.K.K."/>
            <person name="Ng P.K.S."/>
            <person name="Zou J."/>
            <person name="Zhong X.J."/>
            <person name="Ran P.X."/>
            <person name="Zhong N.S."/>
            <person name="Liu Z.G."/>
            <person name="Tsui S.K.W."/>
        </authorList>
    </citation>
    <scope>NUCLEOTIDE SEQUENCE</scope>
    <source>
        <strain evidence="1">Derf</strain>
        <tissue evidence="1">Whole organism</tissue>
    </source>
</reference>
<accession>A0A922HMJ1</accession>
<dbReference type="EMBL" id="ASGP02000007">
    <property type="protein sequence ID" value="KAH9497577.1"/>
    <property type="molecule type" value="Genomic_DNA"/>
</dbReference>
<proteinExistence type="predicted"/>
<gene>
    <name evidence="1" type="ORF">DERF_013554</name>
</gene>
<protein>
    <submittedName>
        <fullName evidence="1">Uncharacterized protein</fullName>
    </submittedName>
</protein>
<name>A0A922HMJ1_DERFA</name>
<organism evidence="1 2">
    <name type="scientific">Dermatophagoides farinae</name>
    <name type="common">American house dust mite</name>
    <dbReference type="NCBI Taxonomy" id="6954"/>
    <lineage>
        <taxon>Eukaryota</taxon>
        <taxon>Metazoa</taxon>
        <taxon>Ecdysozoa</taxon>
        <taxon>Arthropoda</taxon>
        <taxon>Chelicerata</taxon>
        <taxon>Arachnida</taxon>
        <taxon>Acari</taxon>
        <taxon>Acariformes</taxon>
        <taxon>Sarcoptiformes</taxon>
        <taxon>Astigmata</taxon>
        <taxon>Psoroptidia</taxon>
        <taxon>Analgoidea</taxon>
        <taxon>Pyroglyphidae</taxon>
        <taxon>Dermatophagoidinae</taxon>
        <taxon>Dermatophagoides</taxon>
    </lineage>
</organism>
<evidence type="ECO:0000313" key="1">
    <source>
        <dbReference type="EMBL" id="KAH9497577.1"/>
    </source>
</evidence>
<dbReference type="AlphaFoldDB" id="A0A922HMJ1"/>